<feature type="non-terminal residue" evidence="1">
    <location>
        <position position="76"/>
    </location>
</feature>
<dbReference type="EMBL" id="CAJVQA010044820">
    <property type="protein sequence ID" value="CAG8816884.1"/>
    <property type="molecule type" value="Genomic_DNA"/>
</dbReference>
<comment type="caution">
    <text evidence="1">The sequence shown here is derived from an EMBL/GenBank/DDBJ whole genome shotgun (WGS) entry which is preliminary data.</text>
</comment>
<gene>
    <name evidence="1" type="ORF">CPELLU_LOCUS19285</name>
</gene>
<organism evidence="1 2">
    <name type="scientific">Cetraspora pellucida</name>
    <dbReference type="NCBI Taxonomy" id="1433469"/>
    <lineage>
        <taxon>Eukaryota</taxon>
        <taxon>Fungi</taxon>
        <taxon>Fungi incertae sedis</taxon>
        <taxon>Mucoromycota</taxon>
        <taxon>Glomeromycotina</taxon>
        <taxon>Glomeromycetes</taxon>
        <taxon>Diversisporales</taxon>
        <taxon>Gigasporaceae</taxon>
        <taxon>Cetraspora</taxon>
    </lineage>
</organism>
<dbReference type="Proteomes" id="UP000789759">
    <property type="component" value="Unassembled WGS sequence"/>
</dbReference>
<dbReference type="AlphaFoldDB" id="A0A9N9K8C2"/>
<name>A0A9N9K8C2_9GLOM</name>
<accession>A0A9N9K8C2</accession>
<proteinExistence type="predicted"/>
<reference evidence="1" key="1">
    <citation type="submission" date="2021-06" db="EMBL/GenBank/DDBJ databases">
        <authorList>
            <person name="Kallberg Y."/>
            <person name="Tangrot J."/>
            <person name="Rosling A."/>
        </authorList>
    </citation>
    <scope>NUCLEOTIDE SEQUENCE</scope>
    <source>
        <strain evidence="1">FL966</strain>
    </source>
</reference>
<feature type="non-terminal residue" evidence="1">
    <location>
        <position position="1"/>
    </location>
</feature>
<protein>
    <submittedName>
        <fullName evidence="1">22832_t:CDS:1</fullName>
    </submittedName>
</protein>
<evidence type="ECO:0000313" key="2">
    <source>
        <dbReference type="Proteomes" id="UP000789759"/>
    </source>
</evidence>
<sequence length="76" mass="8628">PEQEFHVAYSANKEENPYLQDNIPITNCAGLQENDLTQEEKMGLLLAPHDELATLYLNTEPQAENKNTNKTLPIME</sequence>
<evidence type="ECO:0000313" key="1">
    <source>
        <dbReference type="EMBL" id="CAG8816884.1"/>
    </source>
</evidence>
<keyword evidence="2" id="KW-1185">Reference proteome</keyword>